<protein>
    <submittedName>
        <fullName evidence="2">Uncharacterized protein</fullName>
    </submittedName>
</protein>
<evidence type="ECO:0000256" key="1">
    <source>
        <dbReference type="SAM" id="MobiDB-lite"/>
    </source>
</evidence>
<comment type="caution">
    <text evidence="2">The sequence shown here is derived from an EMBL/GenBank/DDBJ whole genome shotgun (WGS) entry which is preliminary data.</text>
</comment>
<dbReference type="AlphaFoldDB" id="A0AAD2G7D6"/>
<feature type="region of interest" description="Disordered" evidence="1">
    <location>
        <begin position="389"/>
        <end position="446"/>
    </location>
</feature>
<keyword evidence="3" id="KW-1185">Reference proteome</keyword>
<dbReference type="InterPro" id="IPR016024">
    <property type="entry name" value="ARM-type_fold"/>
</dbReference>
<dbReference type="EMBL" id="CAKOGP040002180">
    <property type="protein sequence ID" value="CAJ1964373.1"/>
    <property type="molecule type" value="Genomic_DNA"/>
</dbReference>
<dbReference type="Proteomes" id="UP001295423">
    <property type="component" value="Unassembled WGS sequence"/>
</dbReference>
<evidence type="ECO:0000313" key="3">
    <source>
        <dbReference type="Proteomes" id="UP001295423"/>
    </source>
</evidence>
<sequence>MSTTTNALESVTPVPHTELDDATGAIFQGLIEAAYEIPWYANTEAEVKGACEDLNQRIIRAVTENPILARVIDTNLLDWSLLLLACEKLHREWSHPAIKFLIEKNPAALVWRRSDMDHGGAAPIHVIAKNSIHCELMGWIAETYPWVLDHRHCRRYPPTFDLLEQYSGSGCPASSVRRFLQAYPNALSQKNMYGDKPLGAVVGGYNECDAELFKWMAEQDPKAMKRRSRMGNISVLERVCFGMNEFAHYGNDSIEIIKYLIKECPKLVRQRGGRALPIHALVEKCNRRVVQDATILLLKAYPESYDIPGRFHKAPNTSQFVKRILPLIDRERELKEFMSMLTDVSTHFPKAISVNNSTLLHGVSNVLAAWSTDRRKRVELELQGLPAQMEAVQKEFEGPDVESDEEDFDEDDDGENSQWDGGQDEESDNSSDDSDDSMDDDSDGDY</sequence>
<accession>A0AAD2G7D6</accession>
<name>A0AAD2G7D6_9STRA</name>
<reference evidence="2" key="1">
    <citation type="submission" date="2023-08" db="EMBL/GenBank/DDBJ databases">
        <authorList>
            <person name="Audoor S."/>
            <person name="Bilcke G."/>
        </authorList>
    </citation>
    <scope>NUCLEOTIDE SEQUENCE</scope>
</reference>
<organism evidence="2 3">
    <name type="scientific">Cylindrotheca closterium</name>
    <dbReference type="NCBI Taxonomy" id="2856"/>
    <lineage>
        <taxon>Eukaryota</taxon>
        <taxon>Sar</taxon>
        <taxon>Stramenopiles</taxon>
        <taxon>Ochrophyta</taxon>
        <taxon>Bacillariophyta</taxon>
        <taxon>Bacillariophyceae</taxon>
        <taxon>Bacillariophycidae</taxon>
        <taxon>Bacillariales</taxon>
        <taxon>Bacillariaceae</taxon>
        <taxon>Cylindrotheca</taxon>
    </lineage>
</organism>
<feature type="compositionally biased region" description="Acidic residues" evidence="1">
    <location>
        <begin position="398"/>
        <end position="415"/>
    </location>
</feature>
<proteinExistence type="predicted"/>
<dbReference type="SUPFAM" id="SSF48371">
    <property type="entry name" value="ARM repeat"/>
    <property type="match status" value="1"/>
</dbReference>
<evidence type="ECO:0000313" key="2">
    <source>
        <dbReference type="EMBL" id="CAJ1964373.1"/>
    </source>
</evidence>
<gene>
    <name evidence="2" type="ORF">CYCCA115_LOCUS20600</name>
</gene>
<feature type="compositionally biased region" description="Acidic residues" evidence="1">
    <location>
        <begin position="422"/>
        <end position="446"/>
    </location>
</feature>